<name>A0AAD5KMD5_9CRUS</name>
<accession>A0AAD5KMD5</accession>
<proteinExistence type="predicted"/>
<evidence type="ECO:0000313" key="2">
    <source>
        <dbReference type="Proteomes" id="UP000820818"/>
    </source>
</evidence>
<evidence type="ECO:0000313" key="1">
    <source>
        <dbReference type="EMBL" id="KAI9555339.1"/>
    </source>
</evidence>
<gene>
    <name evidence="1" type="ORF">GHT06_017854</name>
</gene>
<sequence length="51" mass="5578">MSAGYNSFHGEGPSRIDSRLYFSQCTIGIKVVKRHKVAVKLVSFSSGLTAF</sequence>
<protein>
    <submittedName>
        <fullName evidence="1">Uncharacterized protein</fullName>
    </submittedName>
</protein>
<organism evidence="1 2">
    <name type="scientific">Daphnia sinensis</name>
    <dbReference type="NCBI Taxonomy" id="1820382"/>
    <lineage>
        <taxon>Eukaryota</taxon>
        <taxon>Metazoa</taxon>
        <taxon>Ecdysozoa</taxon>
        <taxon>Arthropoda</taxon>
        <taxon>Crustacea</taxon>
        <taxon>Branchiopoda</taxon>
        <taxon>Diplostraca</taxon>
        <taxon>Cladocera</taxon>
        <taxon>Anomopoda</taxon>
        <taxon>Daphniidae</taxon>
        <taxon>Daphnia</taxon>
        <taxon>Daphnia similis group</taxon>
    </lineage>
</organism>
<keyword evidence="2" id="KW-1185">Reference proteome</keyword>
<dbReference type="AlphaFoldDB" id="A0AAD5KMD5"/>
<reference evidence="1 2" key="1">
    <citation type="submission" date="2022-05" db="EMBL/GenBank/DDBJ databases">
        <title>A multi-omics perspective on studying reproductive biology in Daphnia sinensis.</title>
        <authorList>
            <person name="Jia J."/>
        </authorList>
    </citation>
    <scope>NUCLEOTIDE SEQUENCE [LARGE SCALE GENOMIC DNA]</scope>
    <source>
        <strain evidence="1 2">WSL</strain>
    </source>
</reference>
<comment type="caution">
    <text evidence="1">The sequence shown here is derived from an EMBL/GenBank/DDBJ whole genome shotgun (WGS) entry which is preliminary data.</text>
</comment>
<dbReference type="Proteomes" id="UP000820818">
    <property type="component" value="Linkage Group LG7"/>
</dbReference>
<dbReference type="EMBL" id="WJBH02000007">
    <property type="protein sequence ID" value="KAI9555339.1"/>
    <property type="molecule type" value="Genomic_DNA"/>
</dbReference>